<accession>A0ABW8MPR8</accession>
<protein>
    <submittedName>
        <fullName evidence="2">ArsR family transcriptional regulator</fullName>
    </submittedName>
</protein>
<evidence type="ECO:0000313" key="3">
    <source>
        <dbReference type="Proteomes" id="UP001620514"/>
    </source>
</evidence>
<evidence type="ECO:0000256" key="1">
    <source>
        <dbReference type="SAM" id="MobiDB-lite"/>
    </source>
</evidence>
<sequence>MSRIDDIKGVLQAKSPLTARQIGAELHMTAKAVTYHIGILRKFEHGIRVHSYDMRSPTRKERRYELGTEPDAPFPHGHRPPSQIKRIKNPQMTREEFAEYEIAERLRKAAREIKPFRHWQDAAFFGEIRS</sequence>
<dbReference type="Proteomes" id="UP001620514">
    <property type="component" value="Unassembled WGS sequence"/>
</dbReference>
<evidence type="ECO:0000313" key="2">
    <source>
        <dbReference type="EMBL" id="MFK4444670.1"/>
    </source>
</evidence>
<organism evidence="2 3">
    <name type="scientific">Caballeronia udeis</name>
    <dbReference type="NCBI Taxonomy" id="1232866"/>
    <lineage>
        <taxon>Bacteria</taxon>
        <taxon>Pseudomonadati</taxon>
        <taxon>Pseudomonadota</taxon>
        <taxon>Betaproteobacteria</taxon>
        <taxon>Burkholderiales</taxon>
        <taxon>Burkholderiaceae</taxon>
        <taxon>Caballeronia</taxon>
    </lineage>
</organism>
<name>A0ABW8MPR8_9BURK</name>
<gene>
    <name evidence="2" type="ORF">ABH943_004692</name>
</gene>
<dbReference type="RefSeq" id="WP_404609757.1">
    <property type="nucleotide sequence ID" value="NZ_JBIYDN010000015.1"/>
</dbReference>
<dbReference type="EMBL" id="JBIYDN010000015">
    <property type="protein sequence ID" value="MFK4444670.1"/>
    <property type="molecule type" value="Genomic_DNA"/>
</dbReference>
<proteinExistence type="predicted"/>
<feature type="region of interest" description="Disordered" evidence="1">
    <location>
        <begin position="58"/>
        <end position="84"/>
    </location>
</feature>
<reference evidence="2 3" key="1">
    <citation type="submission" date="2024-11" db="EMBL/GenBank/DDBJ databases">
        <title>Using genomics to understand microbial adaptation to soil warming.</title>
        <authorList>
            <person name="Deangelis K.M. PhD."/>
        </authorList>
    </citation>
    <scope>NUCLEOTIDE SEQUENCE [LARGE SCALE GENOMIC DNA]</scope>
    <source>
        <strain evidence="2 3">GAS97</strain>
    </source>
</reference>
<comment type="caution">
    <text evidence="2">The sequence shown here is derived from an EMBL/GenBank/DDBJ whole genome shotgun (WGS) entry which is preliminary data.</text>
</comment>
<keyword evidence="3" id="KW-1185">Reference proteome</keyword>